<evidence type="ECO:0000256" key="1">
    <source>
        <dbReference type="ARBA" id="ARBA00001933"/>
    </source>
</evidence>
<evidence type="ECO:0000256" key="6">
    <source>
        <dbReference type="ARBA" id="ARBA00022576"/>
    </source>
</evidence>
<keyword evidence="8 12" id="KW-0808">Transferase</keyword>
<dbReference type="InterPro" id="IPR015424">
    <property type="entry name" value="PyrdxlP-dep_Trfase"/>
</dbReference>
<dbReference type="CDD" id="cd00609">
    <property type="entry name" value="AAT_like"/>
    <property type="match status" value="1"/>
</dbReference>
<dbReference type="SUPFAM" id="SSF53383">
    <property type="entry name" value="PLP-dependent transferases"/>
    <property type="match status" value="1"/>
</dbReference>
<keyword evidence="6 12" id="KW-0032">Aminotransferase</keyword>
<dbReference type="PANTHER" id="PTHR42885:SF2">
    <property type="entry name" value="HISTIDINOL-PHOSPHATE AMINOTRANSFERASE"/>
    <property type="match status" value="1"/>
</dbReference>
<dbReference type="RefSeq" id="WP_140466890.1">
    <property type="nucleotide sequence ID" value="NZ_RCYZ01000004.1"/>
</dbReference>
<dbReference type="InterPro" id="IPR015421">
    <property type="entry name" value="PyrdxlP-dep_Trfase_major"/>
</dbReference>
<protein>
    <recommendedName>
        <fullName evidence="12">Histidinol-phosphate aminotransferase</fullName>
        <ecNumber evidence="12">2.6.1.9</ecNumber>
    </recommendedName>
    <alternativeName>
        <fullName evidence="12">Imidazole acetol-phosphate transaminase</fullName>
    </alternativeName>
</protein>
<evidence type="ECO:0000256" key="10">
    <source>
        <dbReference type="ARBA" id="ARBA00023102"/>
    </source>
</evidence>
<dbReference type="GO" id="GO:0030170">
    <property type="term" value="F:pyridoxal phosphate binding"/>
    <property type="evidence" value="ECO:0007669"/>
    <property type="project" value="InterPro"/>
</dbReference>
<evidence type="ECO:0000256" key="11">
    <source>
        <dbReference type="ARBA" id="ARBA00047481"/>
    </source>
</evidence>
<comment type="caution">
    <text evidence="14">The sequence shown here is derived from an EMBL/GenBank/DDBJ whole genome shotgun (WGS) entry which is preliminary data.</text>
</comment>
<evidence type="ECO:0000256" key="2">
    <source>
        <dbReference type="ARBA" id="ARBA00005011"/>
    </source>
</evidence>
<dbReference type="AlphaFoldDB" id="A0A502GY43"/>
<dbReference type="InterPro" id="IPR015422">
    <property type="entry name" value="PyrdxlP-dep_Trfase_small"/>
</dbReference>
<dbReference type="PANTHER" id="PTHR42885">
    <property type="entry name" value="HISTIDINOL-PHOSPHATE AMINOTRANSFERASE-RELATED"/>
    <property type="match status" value="1"/>
</dbReference>
<dbReference type="GO" id="GO:0000105">
    <property type="term" value="P:L-histidine biosynthetic process"/>
    <property type="evidence" value="ECO:0007669"/>
    <property type="project" value="UniProtKB-UniRule"/>
</dbReference>
<dbReference type="InterPro" id="IPR004839">
    <property type="entry name" value="Aminotransferase_I/II_large"/>
</dbReference>
<evidence type="ECO:0000313" key="15">
    <source>
        <dbReference type="Proteomes" id="UP000317646"/>
    </source>
</evidence>
<evidence type="ECO:0000256" key="4">
    <source>
        <dbReference type="ARBA" id="ARBA00007970"/>
    </source>
</evidence>
<dbReference type="EC" id="2.6.1.9" evidence="12"/>
<dbReference type="NCBIfam" id="TIGR01141">
    <property type="entry name" value="hisC"/>
    <property type="match status" value="1"/>
</dbReference>
<evidence type="ECO:0000256" key="12">
    <source>
        <dbReference type="HAMAP-Rule" id="MF_01023"/>
    </source>
</evidence>
<evidence type="ECO:0000256" key="7">
    <source>
        <dbReference type="ARBA" id="ARBA00022605"/>
    </source>
</evidence>
<organism evidence="14 15">
    <name type="scientific">Hymenobacter nivis</name>
    <dbReference type="NCBI Taxonomy" id="1850093"/>
    <lineage>
        <taxon>Bacteria</taxon>
        <taxon>Pseudomonadati</taxon>
        <taxon>Bacteroidota</taxon>
        <taxon>Cytophagia</taxon>
        <taxon>Cytophagales</taxon>
        <taxon>Hymenobacteraceae</taxon>
        <taxon>Hymenobacter</taxon>
    </lineage>
</organism>
<dbReference type="Proteomes" id="UP000317646">
    <property type="component" value="Unassembled WGS sequence"/>
</dbReference>
<name>A0A502GY43_9BACT</name>
<keyword evidence="15" id="KW-1185">Reference proteome</keyword>
<evidence type="ECO:0000256" key="8">
    <source>
        <dbReference type="ARBA" id="ARBA00022679"/>
    </source>
</evidence>
<dbReference type="OrthoDB" id="9813612at2"/>
<evidence type="ECO:0000259" key="13">
    <source>
        <dbReference type="Pfam" id="PF00155"/>
    </source>
</evidence>
<dbReference type="Pfam" id="PF00155">
    <property type="entry name" value="Aminotran_1_2"/>
    <property type="match status" value="1"/>
</dbReference>
<proteinExistence type="inferred from homology"/>
<comment type="cofactor">
    <cofactor evidence="1 12">
        <name>pyridoxal 5'-phosphate</name>
        <dbReference type="ChEBI" id="CHEBI:597326"/>
    </cofactor>
</comment>
<comment type="similarity">
    <text evidence="4 12">Belongs to the class-II pyridoxal-phosphate-dependent aminotransferase family. Histidinol-phosphate aminotransferase subfamily.</text>
</comment>
<keyword evidence="9 12" id="KW-0663">Pyridoxal phosphate</keyword>
<dbReference type="PROSITE" id="PS00599">
    <property type="entry name" value="AA_TRANSFER_CLASS_2"/>
    <property type="match status" value="1"/>
</dbReference>
<comment type="pathway">
    <text evidence="2 12">Amino-acid biosynthesis; L-histidine biosynthesis; L-histidine from 5-phospho-alpha-D-ribose 1-diphosphate: step 7/9.</text>
</comment>
<sequence>MSFNLESLIRPNIRAMKPYSSARDEFQGEAQVMLDANENSLGSAGPAQFNRYPDPQQRAVKAELAQLKGVGADQIFLGNGSDEAIDLLVRLTCTPGGDDSILLLPPTYGMYEVAANLNDVRIECLPLTADFQLSPEIVADVLASPAKLVFLCSPNNPTGNLLHAAAIEEILHGFPGLVVVDEAYADFAGAPSWTTRLAEFPNLVVLQTFSKAWGLAGLRLGMAFASPAIIGYLNKIKPPYNISEGTQQHALGALAAAPHFESLRQQLLTGRDWLAGRLPALPIVAQVFPSDANFLLVRFHPDATAVYDYLLGRGIVVRNRTTQPGCAGTLRLTVGSPAENERLLAALREFEAS</sequence>
<evidence type="ECO:0000313" key="14">
    <source>
        <dbReference type="EMBL" id="TPG66120.1"/>
    </source>
</evidence>
<reference evidence="14 15" key="1">
    <citation type="journal article" date="2019" name="Environ. Microbiol.">
        <title>Species interactions and distinct microbial communities in high Arctic permafrost affected cryosols are associated with the CH4 and CO2 gas fluxes.</title>
        <authorList>
            <person name="Altshuler I."/>
            <person name="Hamel J."/>
            <person name="Turney S."/>
            <person name="Magnuson E."/>
            <person name="Levesque R."/>
            <person name="Greer C."/>
            <person name="Whyte L.G."/>
        </authorList>
    </citation>
    <scope>NUCLEOTIDE SEQUENCE [LARGE SCALE GENOMIC DNA]</scope>
    <source>
        <strain evidence="14 15">S9.2P</strain>
    </source>
</reference>
<keyword evidence="7 12" id="KW-0028">Amino-acid biosynthesis</keyword>
<evidence type="ECO:0000256" key="9">
    <source>
        <dbReference type="ARBA" id="ARBA00022898"/>
    </source>
</evidence>
<dbReference type="Gene3D" id="3.90.1150.10">
    <property type="entry name" value="Aspartate Aminotransferase, domain 1"/>
    <property type="match status" value="1"/>
</dbReference>
<feature type="domain" description="Aminotransferase class I/classII large" evidence="13">
    <location>
        <begin position="48"/>
        <end position="347"/>
    </location>
</feature>
<dbReference type="InterPro" id="IPR005861">
    <property type="entry name" value="HisP_aminotrans"/>
</dbReference>
<accession>A0A502GY43</accession>
<evidence type="ECO:0000256" key="5">
    <source>
        <dbReference type="ARBA" id="ARBA00011738"/>
    </source>
</evidence>
<gene>
    <name evidence="12 14" type="primary">hisC</name>
    <name evidence="14" type="ORF">EAH73_12180</name>
</gene>
<comment type="catalytic activity">
    <reaction evidence="11 12">
        <text>L-histidinol phosphate + 2-oxoglutarate = 3-(imidazol-4-yl)-2-oxopropyl phosphate + L-glutamate</text>
        <dbReference type="Rhea" id="RHEA:23744"/>
        <dbReference type="ChEBI" id="CHEBI:16810"/>
        <dbReference type="ChEBI" id="CHEBI:29985"/>
        <dbReference type="ChEBI" id="CHEBI:57766"/>
        <dbReference type="ChEBI" id="CHEBI:57980"/>
        <dbReference type="EC" id="2.6.1.9"/>
    </reaction>
</comment>
<dbReference type="GO" id="GO:0004400">
    <property type="term" value="F:histidinol-phosphate transaminase activity"/>
    <property type="evidence" value="ECO:0007669"/>
    <property type="project" value="UniProtKB-UniRule"/>
</dbReference>
<dbReference type="UniPathway" id="UPA00031">
    <property type="reaction ID" value="UER00012"/>
</dbReference>
<dbReference type="Gene3D" id="3.40.640.10">
    <property type="entry name" value="Type I PLP-dependent aspartate aminotransferase-like (Major domain)"/>
    <property type="match status" value="1"/>
</dbReference>
<evidence type="ECO:0000256" key="3">
    <source>
        <dbReference type="ARBA" id="ARBA00005189"/>
    </source>
</evidence>
<dbReference type="HAMAP" id="MF_01023">
    <property type="entry name" value="HisC_aminotrans_2"/>
    <property type="match status" value="1"/>
</dbReference>
<dbReference type="InterPro" id="IPR001917">
    <property type="entry name" value="Aminotrans_II_pyridoxalP_BS"/>
</dbReference>
<comment type="subunit">
    <text evidence="5 12">Homodimer.</text>
</comment>
<keyword evidence="10 12" id="KW-0368">Histidine biosynthesis</keyword>
<comment type="pathway">
    <text evidence="3">Lipid metabolism.</text>
</comment>
<feature type="modified residue" description="N6-(pyridoxal phosphate)lysine" evidence="12">
    <location>
        <position position="211"/>
    </location>
</feature>
<dbReference type="EMBL" id="RCYZ01000004">
    <property type="protein sequence ID" value="TPG66120.1"/>
    <property type="molecule type" value="Genomic_DNA"/>
</dbReference>